<dbReference type="Pfam" id="PF15355">
    <property type="entry name" value="Chisel"/>
    <property type="match status" value="1"/>
</dbReference>
<dbReference type="Proteomes" id="UP000190648">
    <property type="component" value="Unassembled WGS sequence"/>
</dbReference>
<dbReference type="PANTHER" id="PTHR17416">
    <property type="entry name" value="SMALL MUSCULAR PROTEIN"/>
    <property type="match status" value="1"/>
</dbReference>
<dbReference type="GO" id="GO:0005927">
    <property type="term" value="C:muscle tendon junction"/>
    <property type="evidence" value="ECO:0007669"/>
    <property type="project" value="TreeGrafter"/>
</dbReference>
<dbReference type="STRING" id="372326.A0A1V4JC33"/>
<comment type="caution">
    <text evidence="5">The sequence shown here is derived from an EMBL/GenBank/DDBJ whole genome shotgun (WGS) entry which is preliminary data.</text>
</comment>
<evidence type="ECO:0000256" key="2">
    <source>
        <dbReference type="ARBA" id="ARBA00007875"/>
    </source>
</evidence>
<sequence>MSNQPASHVKAIQANINIPMGAFRPGAGHPHRRKELTPEEVEESVSASTEEEKDKKHLPGAKKLPGPAVNLSEIQNIKSELKFVPKAEQ</sequence>
<comment type="function">
    <text evidence="1">Plays a role in the regulatory network through which muscle cells coordinate their structural and functional states during growth, adaptation, and repair.</text>
</comment>
<dbReference type="PANTHER" id="PTHR17416:SF0">
    <property type="entry name" value="SMALL MUSCULAR PROTEIN"/>
    <property type="match status" value="1"/>
</dbReference>
<reference evidence="5 6" key="1">
    <citation type="submission" date="2016-02" db="EMBL/GenBank/DDBJ databases">
        <title>Band-tailed pigeon sequencing and assembly.</title>
        <authorList>
            <person name="Soares A.E."/>
            <person name="Novak B.J."/>
            <person name="Rice E.S."/>
            <person name="O'Connell B."/>
            <person name="Chang D."/>
            <person name="Weber S."/>
            <person name="Shapiro B."/>
        </authorList>
    </citation>
    <scope>NUCLEOTIDE SEQUENCE [LARGE SCALE GENOMIC DNA]</scope>
    <source>
        <strain evidence="5">BTP2013</strain>
        <tissue evidence="5">Blood</tissue>
    </source>
</reference>
<dbReference type="GO" id="GO:0043034">
    <property type="term" value="C:costamere"/>
    <property type="evidence" value="ECO:0007669"/>
    <property type="project" value="TreeGrafter"/>
</dbReference>
<name>A0A1V4JC33_PATFA</name>
<accession>A0A1V4JC33</accession>
<comment type="similarity">
    <text evidence="2">Belongs to the SMPX family.</text>
</comment>
<evidence type="ECO:0000256" key="3">
    <source>
        <dbReference type="ARBA" id="ARBA00019350"/>
    </source>
</evidence>
<dbReference type="InterPro" id="IPR029268">
    <property type="entry name" value="Chisel"/>
</dbReference>
<feature type="region of interest" description="Disordered" evidence="4">
    <location>
        <begin position="20"/>
        <end position="67"/>
    </location>
</feature>
<gene>
    <name evidence="5" type="primary">SMPX</name>
    <name evidence="5" type="ORF">AV530_012652</name>
</gene>
<dbReference type="EMBL" id="LSYS01008075">
    <property type="protein sequence ID" value="OPJ69659.1"/>
    <property type="molecule type" value="Genomic_DNA"/>
</dbReference>
<evidence type="ECO:0000313" key="5">
    <source>
        <dbReference type="EMBL" id="OPJ69659.1"/>
    </source>
</evidence>
<dbReference type="AlphaFoldDB" id="A0A1V4JC33"/>
<evidence type="ECO:0000256" key="1">
    <source>
        <dbReference type="ARBA" id="ARBA00002671"/>
    </source>
</evidence>
<dbReference type="GO" id="GO:0031430">
    <property type="term" value="C:M band"/>
    <property type="evidence" value="ECO:0007669"/>
    <property type="project" value="TreeGrafter"/>
</dbReference>
<keyword evidence="6" id="KW-1185">Reference proteome</keyword>
<organism evidence="5 6">
    <name type="scientific">Patagioenas fasciata monilis</name>
    <dbReference type="NCBI Taxonomy" id="372326"/>
    <lineage>
        <taxon>Eukaryota</taxon>
        <taxon>Metazoa</taxon>
        <taxon>Chordata</taxon>
        <taxon>Craniata</taxon>
        <taxon>Vertebrata</taxon>
        <taxon>Euteleostomi</taxon>
        <taxon>Archelosauria</taxon>
        <taxon>Archosauria</taxon>
        <taxon>Dinosauria</taxon>
        <taxon>Saurischia</taxon>
        <taxon>Theropoda</taxon>
        <taxon>Coelurosauria</taxon>
        <taxon>Aves</taxon>
        <taxon>Neognathae</taxon>
        <taxon>Neoaves</taxon>
        <taxon>Columbimorphae</taxon>
        <taxon>Columbiformes</taxon>
        <taxon>Columbidae</taxon>
        <taxon>Patagioenas</taxon>
    </lineage>
</organism>
<evidence type="ECO:0000256" key="4">
    <source>
        <dbReference type="SAM" id="MobiDB-lite"/>
    </source>
</evidence>
<dbReference type="OrthoDB" id="8868927at2759"/>
<evidence type="ECO:0000313" key="6">
    <source>
        <dbReference type="Proteomes" id="UP000190648"/>
    </source>
</evidence>
<proteinExistence type="inferred from homology"/>
<protein>
    <recommendedName>
        <fullName evidence="3">Small muscular protein</fullName>
    </recommendedName>
</protein>